<dbReference type="Pfam" id="PF07477">
    <property type="entry name" value="Glyco_hydro_67C"/>
    <property type="match status" value="1"/>
</dbReference>
<dbReference type="SUPFAM" id="SSF51445">
    <property type="entry name" value="(Trans)glycosidases"/>
    <property type="match status" value="1"/>
</dbReference>
<keyword evidence="2 7" id="KW-0858">Xylan degradation</keyword>
<dbReference type="OrthoDB" id="339499at2"/>
<dbReference type="GO" id="GO:0033939">
    <property type="term" value="F:xylan alpha-1,2-glucuronosidase activity"/>
    <property type="evidence" value="ECO:0007669"/>
    <property type="project" value="UniProtKB-EC"/>
</dbReference>
<dbReference type="InterPro" id="IPR011099">
    <property type="entry name" value="Glyco_hydro_67_C"/>
</dbReference>
<dbReference type="PANTHER" id="PTHR39207:SF1">
    <property type="entry name" value="ALPHA-GLUCURONIDASE A"/>
    <property type="match status" value="1"/>
</dbReference>
<organism evidence="11 12">
    <name type="scientific">Bacteroides faecalis</name>
    <dbReference type="NCBI Taxonomy" id="2447885"/>
    <lineage>
        <taxon>Bacteria</taxon>
        <taxon>Pseudomonadati</taxon>
        <taxon>Bacteroidota</taxon>
        <taxon>Bacteroidia</taxon>
        <taxon>Bacteroidales</taxon>
        <taxon>Bacteroidaceae</taxon>
        <taxon>Bacteroides</taxon>
    </lineage>
</organism>
<dbReference type="GO" id="GO:0045493">
    <property type="term" value="P:xylan catabolic process"/>
    <property type="evidence" value="ECO:0007669"/>
    <property type="project" value="UniProtKB-KW"/>
</dbReference>
<dbReference type="InterPro" id="IPR005154">
    <property type="entry name" value="Glyco_hydro_67_aGlcAse_N"/>
</dbReference>
<dbReference type="EMBL" id="BHWB01000012">
    <property type="protein sequence ID" value="GCB36496.1"/>
    <property type="molecule type" value="Genomic_DNA"/>
</dbReference>
<evidence type="ECO:0000256" key="4">
    <source>
        <dbReference type="ARBA" id="ARBA00023277"/>
    </source>
</evidence>
<dbReference type="Pfam" id="PF03648">
    <property type="entry name" value="Glyco_hydro_67N"/>
    <property type="match status" value="1"/>
</dbReference>
<evidence type="ECO:0000256" key="6">
    <source>
        <dbReference type="ARBA" id="ARBA00023326"/>
    </source>
</evidence>
<protein>
    <recommendedName>
        <fullName evidence="7">Xylan alpha-1,2-glucuronidase</fullName>
        <ecNumber evidence="7">3.2.1.131</ecNumber>
    </recommendedName>
</protein>
<evidence type="ECO:0000256" key="2">
    <source>
        <dbReference type="ARBA" id="ARBA00022651"/>
    </source>
</evidence>
<keyword evidence="4 7" id="KW-0119">Carbohydrate metabolism</keyword>
<dbReference type="InterPro" id="IPR037054">
    <property type="entry name" value="A-glucoronidase_C_sf"/>
</dbReference>
<comment type="caution">
    <text evidence="11">The sequence shown here is derived from an EMBL/GenBank/DDBJ whole genome shotgun (WGS) entry which is preliminary data.</text>
</comment>
<dbReference type="Proteomes" id="UP000288079">
    <property type="component" value="Unassembled WGS sequence"/>
</dbReference>
<comment type="catalytic activity">
    <reaction evidence="7">
        <text>Hydrolysis of (1-&gt;2)-alpha-D-(4-O-methyl)glucuronosyl links in the main chain of hardwood xylans.</text>
        <dbReference type="EC" id="3.2.1.131"/>
    </reaction>
</comment>
<dbReference type="SUPFAM" id="SSF55545">
    <property type="entry name" value="beta-N-acetylhexosaminidase-like domain"/>
    <property type="match status" value="1"/>
</dbReference>
<comment type="similarity">
    <text evidence="1 7">Belongs to the glycosyl hydrolase 67 family.</text>
</comment>
<reference evidence="11 12" key="1">
    <citation type="submission" date="2018-10" db="EMBL/GenBank/DDBJ databases">
        <title>Draft Genome Sequence of Bacteroides sp. KCTC 15687.</title>
        <authorList>
            <person name="Yu S.Y."/>
            <person name="Kim J.S."/>
            <person name="Oh B.S."/>
            <person name="Park S.H."/>
            <person name="Kang S.W."/>
            <person name="Park J.E."/>
            <person name="Choi S.H."/>
            <person name="Han K.I."/>
            <person name="Lee K.C."/>
            <person name="Eom M.K."/>
            <person name="Suh M.K."/>
            <person name="Lee D.H."/>
            <person name="Yoon H."/>
            <person name="Kim B."/>
            <person name="Yang S.J."/>
            <person name="Lee J.S."/>
            <person name="Lee J.H."/>
        </authorList>
    </citation>
    <scope>NUCLEOTIDE SEQUENCE [LARGE SCALE GENOMIC DNA]</scope>
    <source>
        <strain evidence="11 12">KCTC 15687</strain>
    </source>
</reference>
<dbReference type="InterPro" id="IPR011100">
    <property type="entry name" value="Glyco_hydro_67_cat"/>
</dbReference>
<dbReference type="Gene3D" id="3.30.379.10">
    <property type="entry name" value="Chitobiase/beta-hexosaminidase domain 2-like"/>
    <property type="match status" value="1"/>
</dbReference>
<evidence type="ECO:0000259" key="9">
    <source>
        <dbReference type="Pfam" id="PF07477"/>
    </source>
</evidence>
<keyword evidence="12" id="KW-1185">Reference proteome</keyword>
<dbReference type="Pfam" id="PF07488">
    <property type="entry name" value="Glyco_hydro_67M"/>
    <property type="match status" value="1"/>
</dbReference>
<dbReference type="PANTHER" id="PTHR39207">
    <property type="entry name" value="ALPHA-GLUCURONIDASE A"/>
    <property type="match status" value="1"/>
</dbReference>
<feature type="domain" description="Glycosyl hydrolase family 67 C-terminal" evidence="9">
    <location>
        <begin position="475"/>
        <end position="682"/>
    </location>
</feature>
<accession>A0A401LY68</accession>
<keyword evidence="6 7" id="KW-0624">Polysaccharide degradation</keyword>
<evidence type="ECO:0000256" key="5">
    <source>
        <dbReference type="ARBA" id="ARBA00023295"/>
    </source>
</evidence>
<dbReference type="GO" id="GO:0005576">
    <property type="term" value="C:extracellular region"/>
    <property type="evidence" value="ECO:0007669"/>
    <property type="project" value="InterPro"/>
</dbReference>
<feature type="domain" description="Glycosyl hydrolase family 67 catalytic" evidence="10">
    <location>
        <begin position="143"/>
        <end position="474"/>
    </location>
</feature>
<proteinExistence type="inferred from homology"/>
<dbReference type="AlphaFoldDB" id="A0A401LY68"/>
<dbReference type="GO" id="GO:0046559">
    <property type="term" value="F:alpha-glucuronidase activity"/>
    <property type="evidence" value="ECO:0007669"/>
    <property type="project" value="InterPro"/>
</dbReference>
<keyword evidence="5 7" id="KW-0326">Glycosidase</keyword>
<dbReference type="InterPro" id="IPR017853">
    <property type="entry name" value="GH"/>
</dbReference>
<dbReference type="Gene3D" id="3.90.1330.10">
    <property type="entry name" value="Alpha-glucuronidase, C-terminal domain"/>
    <property type="match status" value="1"/>
</dbReference>
<evidence type="ECO:0000313" key="12">
    <source>
        <dbReference type="Proteomes" id="UP000288079"/>
    </source>
</evidence>
<gene>
    <name evidence="11" type="primary">aguA</name>
    <name evidence="11" type="ORF">KGMB02408_34410</name>
</gene>
<dbReference type="InterPro" id="IPR029018">
    <property type="entry name" value="Hex-like_dom2"/>
</dbReference>
<sequence length="687" mass="79130">MNNYYFHLSIILLCLCTIGHSRGQAQIVRNTDTGYELWLNYKPVQDLPLKESYIQLYSQVNLPQCKYDEVIAEELKRSLKATLGITPQFISNTTAGIQMSYCKDKSLGMEGYLIRNNNNKIILQAYSDAGFLYGTFHLIRLIQCEYPLDRLNIREVPALDYRQLNHWDDLNGNIERGYAGKTLWKWDELPERLDERYTDYARANASIGINGVVLNNVNADPRILRRDYLKKISALAHILRKYNIRIYLSANFAAPMKPSSTPDVMKRWGGVGELDTANPLEPNVQEWWNTKVDEIYSLIPDFGGFLVKANSEGMPGPQDYHCSHAEGANVLARALKPHGGIVIWRTFVYNPQIDKDRIKRSYKEFLPLDGKFDDNVILQAKNGALDFQPIEPAQPLFGAMKQTSLMPELQITQEYIGQSTYLVYLAPMWKEFLNFDTYCKGAGSSITKIITGKVYPTKYRAMAGVANTGDSNNWTGHHFAQANWFAFGRLAWNPKETIEKITSEWIKSTWNCDKSSEKVITQMMMPTWNSYVRSHSPYSLGLTTQVACHYRAGFDIRANKEWKIDNKGIGTNRTINGTDYVSQYFPTNCTHFNDIKQCPELYLLCFHYVPWNHLMKSGDTFEKEFVESLKQGVKQVEENIQLWRSIREKIDSRRFEEVMNCLLKEQQDAKTFYESAVGFFSAYLPHK</sequence>
<dbReference type="EC" id="3.2.1.131" evidence="7"/>
<dbReference type="Gene3D" id="3.20.20.80">
    <property type="entry name" value="Glycosidases"/>
    <property type="match status" value="1"/>
</dbReference>
<name>A0A401LY68_9BACE</name>
<evidence type="ECO:0000259" key="10">
    <source>
        <dbReference type="Pfam" id="PF07488"/>
    </source>
</evidence>
<keyword evidence="3 7" id="KW-0378">Hydrolase</keyword>
<evidence type="ECO:0000313" key="11">
    <source>
        <dbReference type="EMBL" id="GCB36496.1"/>
    </source>
</evidence>
<evidence type="ECO:0000256" key="7">
    <source>
        <dbReference type="RuleBase" id="RU361198"/>
    </source>
</evidence>
<evidence type="ECO:0000259" key="8">
    <source>
        <dbReference type="Pfam" id="PF03648"/>
    </source>
</evidence>
<evidence type="ECO:0000256" key="3">
    <source>
        <dbReference type="ARBA" id="ARBA00022801"/>
    </source>
</evidence>
<feature type="domain" description="Alpha glucuronidase N-terminal" evidence="8">
    <location>
        <begin position="37"/>
        <end position="138"/>
    </location>
</feature>
<dbReference type="RefSeq" id="WP_125042151.1">
    <property type="nucleotide sequence ID" value="NZ_BHWB01000012.1"/>
</dbReference>
<evidence type="ECO:0000256" key="1">
    <source>
        <dbReference type="ARBA" id="ARBA00008833"/>
    </source>
</evidence>
<comment type="subunit">
    <text evidence="7">Homodimer.</text>
</comment>